<dbReference type="PANTHER" id="PTHR42919:SF8">
    <property type="entry name" value="N-ALPHA-ACETYLTRANSFERASE 50"/>
    <property type="match status" value="1"/>
</dbReference>
<dbReference type="InterPro" id="IPR016181">
    <property type="entry name" value="Acyl_CoA_acyltransferase"/>
</dbReference>
<comment type="caution">
    <text evidence="4">The sequence shown here is derived from an EMBL/GenBank/DDBJ whole genome shotgun (WGS) entry which is preliminary data.</text>
</comment>
<dbReference type="GO" id="GO:0008080">
    <property type="term" value="F:N-acetyltransferase activity"/>
    <property type="evidence" value="ECO:0007669"/>
    <property type="project" value="InterPro"/>
</dbReference>
<feature type="domain" description="N-acetyltransferase" evidence="3">
    <location>
        <begin position="6"/>
        <end position="160"/>
    </location>
</feature>
<dbReference type="PANTHER" id="PTHR42919">
    <property type="entry name" value="N-ALPHA-ACETYLTRANSFERASE"/>
    <property type="match status" value="1"/>
</dbReference>
<reference evidence="4" key="1">
    <citation type="journal article" date="2014" name="Int. J. Syst. Evol. Microbiol.">
        <title>Complete genome sequence of Corynebacterium casei LMG S-19264T (=DSM 44701T), isolated from a smear-ripened cheese.</title>
        <authorList>
            <consortium name="US DOE Joint Genome Institute (JGI-PGF)"/>
            <person name="Walter F."/>
            <person name="Albersmeier A."/>
            <person name="Kalinowski J."/>
            <person name="Ruckert C."/>
        </authorList>
    </citation>
    <scope>NUCLEOTIDE SEQUENCE</scope>
    <source>
        <strain evidence="4">CGMCC 4.5737</strain>
    </source>
</reference>
<dbReference type="CDD" id="cd04301">
    <property type="entry name" value="NAT_SF"/>
    <property type="match status" value="1"/>
</dbReference>
<keyword evidence="2" id="KW-0012">Acyltransferase</keyword>
<dbReference type="InterPro" id="IPR051556">
    <property type="entry name" value="N-term/lysine_N-AcTrnsfr"/>
</dbReference>
<keyword evidence="5" id="KW-1185">Reference proteome</keyword>
<evidence type="ECO:0000259" key="3">
    <source>
        <dbReference type="PROSITE" id="PS51186"/>
    </source>
</evidence>
<evidence type="ECO:0000256" key="1">
    <source>
        <dbReference type="ARBA" id="ARBA00022679"/>
    </source>
</evidence>
<dbReference type="SUPFAM" id="SSF55729">
    <property type="entry name" value="Acyl-CoA N-acyltransferases (Nat)"/>
    <property type="match status" value="1"/>
</dbReference>
<dbReference type="AlphaFoldDB" id="A0A8J3CFE4"/>
<keyword evidence="1" id="KW-0808">Transferase</keyword>
<proteinExistence type="predicted"/>
<evidence type="ECO:0000313" key="4">
    <source>
        <dbReference type="EMBL" id="GGM58422.1"/>
    </source>
</evidence>
<dbReference type="Pfam" id="PF00583">
    <property type="entry name" value="Acetyltransf_1"/>
    <property type="match status" value="1"/>
</dbReference>
<gene>
    <name evidence="4" type="primary">rimI</name>
    <name evidence="4" type="ORF">GCM10012275_32050</name>
</gene>
<dbReference type="Gene3D" id="3.40.630.30">
    <property type="match status" value="1"/>
</dbReference>
<dbReference type="Proteomes" id="UP000637578">
    <property type="component" value="Unassembled WGS sequence"/>
</dbReference>
<evidence type="ECO:0000313" key="5">
    <source>
        <dbReference type="Proteomes" id="UP000637578"/>
    </source>
</evidence>
<organism evidence="4 5">
    <name type="scientific">Longimycelium tulufanense</name>
    <dbReference type="NCBI Taxonomy" id="907463"/>
    <lineage>
        <taxon>Bacteria</taxon>
        <taxon>Bacillati</taxon>
        <taxon>Actinomycetota</taxon>
        <taxon>Actinomycetes</taxon>
        <taxon>Pseudonocardiales</taxon>
        <taxon>Pseudonocardiaceae</taxon>
        <taxon>Longimycelium</taxon>
    </lineage>
</organism>
<name>A0A8J3CFE4_9PSEU</name>
<dbReference type="PROSITE" id="PS51186">
    <property type="entry name" value="GNAT"/>
    <property type="match status" value="1"/>
</dbReference>
<protein>
    <submittedName>
        <fullName evidence="4">Ribosomal-protein-alanine acetyltransferase</fullName>
    </submittedName>
</protein>
<dbReference type="NCBIfam" id="TIGR01575">
    <property type="entry name" value="rimI"/>
    <property type="match status" value="1"/>
</dbReference>
<evidence type="ECO:0000256" key="2">
    <source>
        <dbReference type="ARBA" id="ARBA00023315"/>
    </source>
</evidence>
<sequence>MSEPAVRLDRLGYADLARCAELEKVLFRGDDPWRASVFASELDQGHYYLGAYLRPAEGEPELLVGYAGLAVVGRRPVAEASIQTIGVDPAWQGRGIGRALLRALLKRADSFEATTFLEVRTDNAAAIQLYQAHGFETVGLRKRYYQPSGADAYTMRRLPATAVEKGRSAS</sequence>
<accession>A0A8J3CFE4</accession>
<dbReference type="InterPro" id="IPR000182">
    <property type="entry name" value="GNAT_dom"/>
</dbReference>
<reference evidence="4" key="2">
    <citation type="submission" date="2020-09" db="EMBL/GenBank/DDBJ databases">
        <authorList>
            <person name="Sun Q."/>
            <person name="Zhou Y."/>
        </authorList>
    </citation>
    <scope>NUCLEOTIDE SEQUENCE</scope>
    <source>
        <strain evidence="4">CGMCC 4.5737</strain>
    </source>
</reference>
<dbReference type="InterPro" id="IPR006464">
    <property type="entry name" value="AcTrfase_RimI/Ard1"/>
</dbReference>
<dbReference type="EMBL" id="BMMK01000014">
    <property type="protein sequence ID" value="GGM58422.1"/>
    <property type="molecule type" value="Genomic_DNA"/>
</dbReference>